<name>A0AAN9H874_9TELE</name>
<dbReference type="PANTHER" id="PTHR19367:SF18">
    <property type="entry name" value="T CELL RECEPTOR ALPHA VARIABLE 16"/>
    <property type="match status" value="1"/>
</dbReference>
<evidence type="ECO:0000256" key="3">
    <source>
        <dbReference type="ARBA" id="ARBA00023170"/>
    </source>
</evidence>
<keyword evidence="5" id="KW-0391">Immunity</keyword>
<dbReference type="PANTHER" id="PTHR19367">
    <property type="entry name" value="T-CELL RECEPTOR ALPHA CHAIN V REGION"/>
    <property type="match status" value="1"/>
</dbReference>
<dbReference type="GO" id="GO:0042101">
    <property type="term" value="C:T cell receptor complex"/>
    <property type="evidence" value="ECO:0007669"/>
    <property type="project" value="UniProtKB-KW"/>
</dbReference>
<dbReference type="Gene3D" id="2.60.40.10">
    <property type="entry name" value="Immunoglobulins"/>
    <property type="match status" value="1"/>
</dbReference>
<keyword evidence="2" id="KW-1064">Adaptive immunity</keyword>
<feature type="domain" description="Ig-like" evidence="6">
    <location>
        <begin position="17"/>
        <end position="115"/>
    </location>
</feature>
<keyword evidence="1" id="KW-0732">Signal</keyword>
<dbReference type="GO" id="GO:0002250">
    <property type="term" value="P:adaptive immune response"/>
    <property type="evidence" value="ECO:0007669"/>
    <property type="project" value="UniProtKB-KW"/>
</dbReference>
<comment type="caution">
    <text evidence="7">The sequence shown here is derived from an EMBL/GenBank/DDBJ whole genome shotgun (WGS) entry which is preliminary data.</text>
</comment>
<dbReference type="PROSITE" id="PS50835">
    <property type="entry name" value="IG_LIKE"/>
    <property type="match status" value="1"/>
</dbReference>
<keyword evidence="8" id="KW-1185">Reference proteome</keyword>
<dbReference type="SUPFAM" id="SSF48726">
    <property type="entry name" value="Immunoglobulin"/>
    <property type="match status" value="1"/>
</dbReference>
<evidence type="ECO:0000256" key="1">
    <source>
        <dbReference type="ARBA" id="ARBA00022729"/>
    </source>
</evidence>
<dbReference type="InterPro" id="IPR013106">
    <property type="entry name" value="Ig_V-set"/>
</dbReference>
<evidence type="ECO:0000313" key="7">
    <source>
        <dbReference type="EMBL" id="KAK7163302.1"/>
    </source>
</evidence>
<dbReference type="InterPro" id="IPR003599">
    <property type="entry name" value="Ig_sub"/>
</dbReference>
<reference evidence="7 8" key="1">
    <citation type="submission" date="2024-02" db="EMBL/GenBank/DDBJ databases">
        <title>Chromosome-level genome assembly of the Eurasian Minnow (Phoxinus phoxinus).</title>
        <authorList>
            <person name="Oriowo T.O."/>
            <person name="Martin S."/>
            <person name="Stange M."/>
            <person name="Chrysostomakis Y."/>
            <person name="Brown T."/>
            <person name="Winkler S."/>
            <person name="Kukowka S."/>
            <person name="Myers E.W."/>
            <person name="Bohne A."/>
        </authorList>
    </citation>
    <scope>NUCLEOTIDE SEQUENCE [LARGE SCALE GENOMIC DNA]</scope>
    <source>
        <strain evidence="7">ZFMK-TIS-60720</strain>
        <tissue evidence="7">Whole Organism</tissue>
    </source>
</reference>
<evidence type="ECO:0000256" key="4">
    <source>
        <dbReference type="ARBA" id="ARBA00023319"/>
    </source>
</evidence>
<dbReference type="AlphaFoldDB" id="A0AAN9H874"/>
<protein>
    <recommendedName>
        <fullName evidence="6">Ig-like domain-containing protein</fullName>
    </recommendedName>
</protein>
<evidence type="ECO:0000259" key="6">
    <source>
        <dbReference type="PROSITE" id="PS50835"/>
    </source>
</evidence>
<dbReference type="Proteomes" id="UP001364617">
    <property type="component" value="Unassembled WGS sequence"/>
</dbReference>
<dbReference type="EMBL" id="JAYKXH010000007">
    <property type="protein sequence ID" value="KAK7163302.1"/>
    <property type="molecule type" value="Genomic_DNA"/>
</dbReference>
<sequence length="115" mass="12980">MTLWIHLGETEANTIFPLSPIKSTVVGGNVTISCSYKGFTRSVLNVQWYRQYARSKLKFIVYSYPHGGPALPITISRFSGKFNQDLQQVDLKISNVVWTDSAVYYCALQSTVTEH</sequence>
<dbReference type="InterPro" id="IPR007110">
    <property type="entry name" value="Ig-like_dom"/>
</dbReference>
<dbReference type="InterPro" id="IPR013783">
    <property type="entry name" value="Ig-like_fold"/>
</dbReference>
<accession>A0AAN9H874</accession>
<evidence type="ECO:0000256" key="5">
    <source>
        <dbReference type="ARBA" id="ARBA00043266"/>
    </source>
</evidence>
<proteinExistence type="predicted"/>
<dbReference type="Pfam" id="PF07686">
    <property type="entry name" value="V-set"/>
    <property type="match status" value="1"/>
</dbReference>
<dbReference type="InterPro" id="IPR036179">
    <property type="entry name" value="Ig-like_dom_sf"/>
</dbReference>
<evidence type="ECO:0000256" key="2">
    <source>
        <dbReference type="ARBA" id="ARBA00023130"/>
    </source>
</evidence>
<keyword evidence="4" id="KW-0393">Immunoglobulin domain</keyword>
<dbReference type="SMART" id="SM00409">
    <property type="entry name" value="IG"/>
    <property type="match status" value="1"/>
</dbReference>
<organism evidence="7 8">
    <name type="scientific">Phoxinus phoxinus</name>
    <name type="common">Eurasian minnow</name>
    <dbReference type="NCBI Taxonomy" id="58324"/>
    <lineage>
        <taxon>Eukaryota</taxon>
        <taxon>Metazoa</taxon>
        <taxon>Chordata</taxon>
        <taxon>Craniata</taxon>
        <taxon>Vertebrata</taxon>
        <taxon>Euteleostomi</taxon>
        <taxon>Actinopterygii</taxon>
        <taxon>Neopterygii</taxon>
        <taxon>Teleostei</taxon>
        <taxon>Ostariophysi</taxon>
        <taxon>Cypriniformes</taxon>
        <taxon>Leuciscidae</taxon>
        <taxon>Phoxininae</taxon>
        <taxon>Phoxinus</taxon>
    </lineage>
</organism>
<keyword evidence="5" id="KW-1279">T cell receptor</keyword>
<gene>
    <name evidence="7" type="ORF">R3I93_007366</name>
</gene>
<dbReference type="InterPro" id="IPR051287">
    <property type="entry name" value="TCR_variable_region"/>
</dbReference>
<keyword evidence="3" id="KW-0675">Receptor</keyword>
<dbReference type="SMART" id="SM00406">
    <property type="entry name" value="IGv"/>
    <property type="match status" value="1"/>
</dbReference>
<evidence type="ECO:0000313" key="8">
    <source>
        <dbReference type="Proteomes" id="UP001364617"/>
    </source>
</evidence>